<dbReference type="InterPro" id="IPR002755">
    <property type="entry name" value="DNA_primase_S"/>
</dbReference>
<evidence type="ECO:0000256" key="2">
    <source>
        <dbReference type="ARBA" id="ARBA00022478"/>
    </source>
</evidence>
<keyword evidence="3 9" id="KW-0639">Primosome</keyword>
<dbReference type="Gene3D" id="3.90.920.10">
    <property type="entry name" value="DNA primase, PRIM domain"/>
    <property type="match status" value="1"/>
</dbReference>
<evidence type="ECO:0000313" key="11">
    <source>
        <dbReference type="EMBL" id="KOO30901.1"/>
    </source>
</evidence>
<dbReference type="NCBIfam" id="TIGR00335">
    <property type="entry name" value="primase_sml"/>
    <property type="match status" value="1"/>
</dbReference>
<dbReference type="GO" id="GO:0003899">
    <property type="term" value="F:DNA-directed RNA polymerase activity"/>
    <property type="evidence" value="ECO:0007669"/>
    <property type="project" value="InterPro"/>
</dbReference>
<comment type="caution">
    <text evidence="11">The sequence shown here is derived from an EMBL/GenBank/DDBJ whole genome shotgun (WGS) entry which is preliminary data.</text>
</comment>
<keyword evidence="12" id="KW-1185">Reference proteome</keyword>
<evidence type="ECO:0000256" key="8">
    <source>
        <dbReference type="ARBA" id="ARBA00023163"/>
    </source>
</evidence>
<keyword evidence="5" id="KW-0548">Nucleotidyltransferase</keyword>
<evidence type="ECO:0000256" key="3">
    <source>
        <dbReference type="ARBA" id="ARBA00022515"/>
    </source>
</evidence>
<dbReference type="AlphaFoldDB" id="A0A0M0JW44"/>
<evidence type="ECO:0000256" key="10">
    <source>
        <dbReference type="SAM" id="MobiDB-lite"/>
    </source>
</evidence>
<evidence type="ECO:0000256" key="7">
    <source>
        <dbReference type="ARBA" id="ARBA00022723"/>
    </source>
</evidence>
<protein>
    <recommendedName>
        <fullName evidence="9">DNA primase</fullName>
        <ecNumber evidence="9">2.7.7.-</ecNumber>
    </recommendedName>
</protein>
<evidence type="ECO:0000256" key="1">
    <source>
        <dbReference type="ARBA" id="ARBA00009762"/>
    </source>
</evidence>
<dbReference type="InterPro" id="IPR014052">
    <property type="entry name" value="DNA_primase_ssu_euk/arc"/>
</dbReference>
<dbReference type="GO" id="GO:0006269">
    <property type="term" value="P:DNA replication, synthesis of primer"/>
    <property type="evidence" value="ECO:0007669"/>
    <property type="project" value="UniProtKB-KW"/>
</dbReference>
<keyword evidence="8" id="KW-0804">Transcription</keyword>
<dbReference type="Pfam" id="PF01896">
    <property type="entry name" value="DNA_primase_S"/>
    <property type="match status" value="1"/>
</dbReference>
<keyword evidence="7" id="KW-0479">Metal-binding</keyword>
<accession>A0A0M0JW44</accession>
<organism evidence="11 12">
    <name type="scientific">Chrysochromulina tobinii</name>
    <dbReference type="NCBI Taxonomy" id="1460289"/>
    <lineage>
        <taxon>Eukaryota</taxon>
        <taxon>Haptista</taxon>
        <taxon>Haptophyta</taxon>
        <taxon>Prymnesiophyceae</taxon>
        <taxon>Prymnesiales</taxon>
        <taxon>Chrysochromulinaceae</taxon>
        <taxon>Chrysochromulina</taxon>
    </lineage>
</organism>
<sequence length="449" mass="51002">MATGGESEGKKRRINADEDEEMPEASAAAAPRPLPAPPSAAHEQFSPELLRLYYDRLFPVVQMCRWLSYGTQNEEAAGANLLHKRELSFTTGDDVYIRYLSYEEPAAFKKDLLSKLPHKIDIGAIFSAAPRDHKKFKLFEPHQREFIIDIDLTDYDFLDVDVKRLETCDRCWPLMALASRVLTAALREDFGFEQLLWVYSGRRGIHCWVCDPRARKMSNEVRSAVADYLGPQLNAATGRLKVSIPMHPFLRSAYDNELLPFFREKILASEASGGFGMLDVPARQAKLLDMFGDEELKEEFLDLWARKDEPGLKRWQGLTGKVETKFKKHVSTIVEIVFTYTYPRLDVNVSKGMNHLLKSPWCVHPKTGRVCVPVEPEQASTFDPSSVPTLRTCADQLDAAGRAKEGETRPDISRTQLAQYEAAFDNFLKRCESAQRQERARAKTSSLDF</sequence>
<dbReference type="PANTHER" id="PTHR10536">
    <property type="entry name" value="DNA PRIMASE SMALL SUBUNIT"/>
    <property type="match status" value="1"/>
</dbReference>
<dbReference type="Proteomes" id="UP000037460">
    <property type="component" value="Unassembled WGS sequence"/>
</dbReference>
<evidence type="ECO:0000256" key="4">
    <source>
        <dbReference type="ARBA" id="ARBA00022679"/>
    </source>
</evidence>
<keyword evidence="6 9" id="KW-0235">DNA replication</keyword>
<keyword evidence="4 9" id="KW-0808">Transferase</keyword>
<evidence type="ECO:0000256" key="9">
    <source>
        <dbReference type="RuleBase" id="RU003514"/>
    </source>
</evidence>
<keyword evidence="2 9" id="KW-0240">DNA-directed RNA polymerase</keyword>
<evidence type="ECO:0000256" key="6">
    <source>
        <dbReference type="ARBA" id="ARBA00022705"/>
    </source>
</evidence>
<name>A0A0M0JW44_9EUKA</name>
<dbReference type="GO" id="GO:0046872">
    <property type="term" value="F:metal ion binding"/>
    <property type="evidence" value="ECO:0007669"/>
    <property type="project" value="UniProtKB-KW"/>
</dbReference>
<dbReference type="EMBL" id="JWZX01002132">
    <property type="protein sequence ID" value="KOO30901.1"/>
    <property type="molecule type" value="Genomic_DNA"/>
</dbReference>
<feature type="region of interest" description="Disordered" evidence="10">
    <location>
        <begin position="1"/>
        <end position="41"/>
    </location>
</feature>
<comment type="similarity">
    <text evidence="1 9">Belongs to the eukaryotic-type primase small subunit family.</text>
</comment>
<dbReference type="GO" id="GO:0005658">
    <property type="term" value="C:alpha DNA polymerase:primase complex"/>
    <property type="evidence" value="ECO:0007669"/>
    <property type="project" value="UniProtKB-ARBA"/>
</dbReference>
<dbReference type="OrthoDB" id="19606at2759"/>
<dbReference type="EC" id="2.7.7.-" evidence="9"/>
<reference evidence="12" key="1">
    <citation type="journal article" date="2015" name="PLoS Genet.">
        <title>Genome Sequence and Transcriptome Analyses of Chrysochromulina tobin: Metabolic Tools for Enhanced Algal Fitness in the Prominent Order Prymnesiales (Haptophyceae).</title>
        <authorList>
            <person name="Hovde B.T."/>
            <person name="Deodato C.R."/>
            <person name="Hunsperger H.M."/>
            <person name="Ryken S.A."/>
            <person name="Yost W."/>
            <person name="Jha R.K."/>
            <person name="Patterson J."/>
            <person name="Monnat R.J. Jr."/>
            <person name="Barlow S.B."/>
            <person name="Starkenburg S.R."/>
            <person name="Cattolico R.A."/>
        </authorList>
    </citation>
    <scope>NUCLEOTIDE SEQUENCE</scope>
    <source>
        <strain evidence="12">CCMP291</strain>
    </source>
</reference>
<proteinExistence type="inferred from homology"/>
<gene>
    <name evidence="11" type="ORF">Ctob_007149</name>
</gene>
<dbReference type="SUPFAM" id="SSF56747">
    <property type="entry name" value="Prim-pol domain"/>
    <property type="match status" value="1"/>
</dbReference>
<dbReference type="CDD" id="cd04860">
    <property type="entry name" value="AE_Prim_S"/>
    <property type="match status" value="1"/>
</dbReference>
<evidence type="ECO:0000313" key="12">
    <source>
        <dbReference type="Proteomes" id="UP000037460"/>
    </source>
</evidence>
<evidence type="ECO:0000256" key="5">
    <source>
        <dbReference type="ARBA" id="ARBA00022695"/>
    </source>
</evidence>